<keyword evidence="8" id="KW-1185">Reference proteome</keyword>
<dbReference type="HAMAP" id="MF_03069">
    <property type="entry name" value="Kintoun"/>
    <property type="match status" value="1"/>
</dbReference>
<evidence type="ECO:0000259" key="5">
    <source>
        <dbReference type="Pfam" id="PF08190"/>
    </source>
</evidence>
<dbReference type="GO" id="GO:0060285">
    <property type="term" value="P:cilium-dependent cell motility"/>
    <property type="evidence" value="ECO:0007669"/>
    <property type="project" value="UniProtKB-UniRule"/>
</dbReference>
<protein>
    <recommendedName>
        <fullName evidence="3">Protein kintoun</fullName>
    </recommendedName>
    <alternativeName>
        <fullName evidence="3">Dynein assembly factor 2, axonemal homolog</fullName>
    </alternativeName>
</protein>
<gene>
    <name evidence="7" type="ORF">NTEN_LOCUS4887</name>
</gene>
<reference evidence="7 8" key="1">
    <citation type="submission" date="2020-02" db="EMBL/GenBank/DDBJ databases">
        <authorList>
            <person name="Ferguson B K."/>
        </authorList>
    </citation>
    <scope>NUCLEOTIDE SEQUENCE [LARGE SCALE GENOMIC DNA]</scope>
</reference>
<dbReference type="OrthoDB" id="546764at2759"/>
<sequence>MDRYKKEFMSGIDMSKRELNDLKEAFKKDKFKELFKEYIDEVNDPKNQAIYEKELLQLEKERGADSTFLRPSPGYVIRTSAEGDCQAFVNVCYNEKIDRPQCEPVVRNGQTGSNWSVPHVFSKGRMEMTRDGAEMLVYDVIFHPMALDLAHRNADFKELVNSTALAAVEDAENVKLDRRNARIDERQKFVGGKHPCLLRKKAKSDGAKEDIWDLPGYPYPKLEKDPESTVKELKEQPNDKEGYTTPVYIIKERKGIDLSEFRLAKDAKMLAAIPEQLIVEIRLPLIDSAADVSLDIVQKSLTLISEKPAKYKLEVTLPYHVDDDNGKAEFDKSKKILIVNLPVLRRKYEHQVKGKLFLDPSRAYTLPRSTITLRSDTYFVVAHVKNIDPNSVVHQFWSPNGVWVKFCSFGGGNGMFPSHQSICLRTPHSIDRRSLRIEVWDNNMICSVRLNQQDLHNRNANADSELASDKCLVGLEPNDLSEAKIVRDTDDVSENEREDSDDDDAEDELRRRPQDNDVALAEDVAQRLNLEKVPSIDDDVFSNDVEADKPTASVPNEDDTKPAAQPKRNDAAPKAADKSKSGKTENKNKNKAQQKTRTLSESSVPARSTASGGRTRRRRKTENERPQSEGRQKAKPTPNARRPTAFRCRRRRNPTCRTFRPKVPTTIRRRRPRRWRLTNIIGVAVRKTAARMRPPPSRITSFETTTTDPILSVSARQAVPSNFRTCRSISSVKLVDSAWNYRADL</sequence>
<dbReference type="EMBL" id="CADCXU010007262">
    <property type="protein sequence ID" value="CAA9998604.1"/>
    <property type="molecule type" value="Genomic_DNA"/>
</dbReference>
<dbReference type="GO" id="GO:0120293">
    <property type="term" value="C:dynein axonemal particle"/>
    <property type="evidence" value="ECO:0007669"/>
    <property type="project" value="UniProtKB-SubCell"/>
</dbReference>
<feature type="region of interest" description="Disordered" evidence="4">
    <location>
        <begin position="539"/>
        <end position="648"/>
    </location>
</feature>
<dbReference type="Proteomes" id="UP000479000">
    <property type="component" value="Unassembled WGS sequence"/>
</dbReference>
<dbReference type="Pfam" id="PF18201">
    <property type="entry name" value="PIH1_CS"/>
    <property type="match status" value="1"/>
</dbReference>
<evidence type="ECO:0000256" key="1">
    <source>
        <dbReference type="ARBA" id="ARBA00022490"/>
    </source>
</evidence>
<dbReference type="AlphaFoldDB" id="A0A6H5G8P4"/>
<dbReference type="InterPro" id="IPR034727">
    <property type="entry name" value="Kintoun"/>
</dbReference>
<feature type="compositionally biased region" description="Polar residues" evidence="4">
    <location>
        <begin position="595"/>
        <end position="605"/>
    </location>
</feature>
<keyword evidence="1 3" id="KW-0963">Cytoplasm</keyword>
<evidence type="ECO:0000256" key="4">
    <source>
        <dbReference type="SAM" id="MobiDB-lite"/>
    </source>
</evidence>
<dbReference type="InterPro" id="IPR050734">
    <property type="entry name" value="PIH1/Kintoun_subfamily"/>
</dbReference>
<dbReference type="InterPro" id="IPR012981">
    <property type="entry name" value="PIH1_N"/>
</dbReference>
<proteinExistence type="inferred from homology"/>
<name>A0A6H5G8P4_9HEMI</name>
<feature type="domain" description="PIH1D1/2/3 CS-like" evidence="6">
    <location>
        <begin position="243"/>
        <end position="344"/>
    </location>
</feature>
<organism evidence="7 8">
    <name type="scientific">Nesidiocoris tenuis</name>
    <dbReference type="NCBI Taxonomy" id="355587"/>
    <lineage>
        <taxon>Eukaryota</taxon>
        <taxon>Metazoa</taxon>
        <taxon>Ecdysozoa</taxon>
        <taxon>Arthropoda</taxon>
        <taxon>Hexapoda</taxon>
        <taxon>Insecta</taxon>
        <taxon>Pterygota</taxon>
        <taxon>Neoptera</taxon>
        <taxon>Paraneoptera</taxon>
        <taxon>Hemiptera</taxon>
        <taxon>Heteroptera</taxon>
        <taxon>Panheteroptera</taxon>
        <taxon>Cimicomorpha</taxon>
        <taxon>Miridae</taxon>
        <taxon>Dicyphina</taxon>
        <taxon>Nesidiocoris</taxon>
    </lineage>
</organism>
<dbReference type="GO" id="GO:0070286">
    <property type="term" value="P:axonemal dynein complex assembly"/>
    <property type="evidence" value="ECO:0007669"/>
    <property type="project" value="UniProtKB-UniRule"/>
</dbReference>
<dbReference type="PANTHER" id="PTHR22997:SF3">
    <property type="entry name" value="PROTEIN KINTOUN"/>
    <property type="match status" value="1"/>
</dbReference>
<feature type="compositionally biased region" description="Basic and acidic residues" evidence="4">
    <location>
        <begin position="567"/>
        <end position="588"/>
    </location>
</feature>
<feature type="region of interest" description="Disordered" evidence="4">
    <location>
        <begin position="482"/>
        <end position="518"/>
    </location>
</feature>
<evidence type="ECO:0000313" key="8">
    <source>
        <dbReference type="Proteomes" id="UP000479000"/>
    </source>
</evidence>
<feature type="domain" description="PIH1 N-terminal" evidence="5">
    <location>
        <begin position="42"/>
        <end position="203"/>
    </location>
</feature>
<dbReference type="InterPro" id="IPR041442">
    <property type="entry name" value="PIH1D1/2/3_CS-like"/>
</dbReference>
<accession>A0A6H5G8P4</accession>
<feature type="compositionally biased region" description="Acidic residues" evidence="4">
    <location>
        <begin position="491"/>
        <end position="507"/>
    </location>
</feature>
<dbReference type="PANTHER" id="PTHR22997">
    <property type="entry name" value="PIH1 DOMAIN-CONTAINING PROTEIN 1"/>
    <property type="match status" value="1"/>
</dbReference>
<comment type="similarity">
    <text evidence="3">Belongs to the PIH1 family. Kintoun subfamily.</text>
</comment>
<evidence type="ECO:0000259" key="6">
    <source>
        <dbReference type="Pfam" id="PF18201"/>
    </source>
</evidence>
<evidence type="ECO:0000256" key="2">
    <source>
        <dbReference type="ARBA" id="ARBA00024190"/>
    </source>
</evidence>
<comment type="subcellular location">
    <subcellularLocation>
        <location evidence="3">Cytoplasm</location>
    </subcellularLocation>
    <subcellularLocation>
        <location evidence="2">Dynein axonemal particle</location>
    </subcellularLocation>
</comment>
<evidence type="ECO:0000313" key="7">
    <source>
        <dbReference type="EMBL" id="CAA9998604.1"/>
    </source>
</evidence>
<comment type="function">
    <text evidence="3">Required for cytoplasmic pre-assembly of axonemal dyneins, thereby playing a central role in motility in cilia and flagella. Involved in pre-assembly of dynein arm complexes in the cytoplasm before intraflagellar transport loads them for the ciliary compartment.</text>
</comment>
<evidence type="ECO:0000256" key="3">
    <source>
        <dbReference type="HAMAP-Rule" id="MF_03069"/>
    </source>
</evidence>
<dbReference type="Pfam" id="PF08190">
    <property type="entry name" value="PIH1"/>
    <property type="match status" value="1"/>
</dbReference>
<feature type="compositionally biased region" description="Basic and acidic residues" evidence="4">
    <location>
        <begin position="621"/>
        <end position="632"/>
    </location>
</feature>